<keyword evidence="2" id="KW-0813">Transport</keyword>
<dbReference type="PANTHER" id="PTHR43820">
    <property type="entry name" value="HIGH-AFFINITY BRANCHED-CHAIN AMINO ACID TRANSPORT ATP-BINDING PROTEIN LIVF"/>
    <property type="match status" value="1"/>
</dbReference>
<organism evidence="7 8">
    <name type="scientific">Acidihalobacter prosperus</name>
    <dbReference type="NCBI Taxonomy" id="160660"/>
    <lineage>
        <taxon>Bacteria</taxon>
        <taxon>Pseudomonadati</taxon>
        <taxon>Pseudomonadota</taxon>
        <taxon>Gammaproteobacteria</taxon>
        <taxon>Chromatiales</taxon>
        <taxon>Ectothiorhodospiraceae</taxon>
        <taxon>Acidihalobacter</taxon>
    </lineage>
</organism>
<proteinExistence type="inferred from homology"/>
<dbReference type="PROSITE" id="PS00211">
    <property type="entry name" value="ABC_TRANSPORTER_1"/>
    <property type="match status" value="1"/>
</dbReference>
<keyword evidence="3" id="KW-0547">Nucleotide-binding</keyword>
<evidence type="ECO:0000313" key="7">
    <source>
        <dbReference type="EMBL" id="OBS09324.1"/>
    </source>
</evidence>
<evidence type="ECO:0000313" key="8">
    <source>
        <dbReference type="Proteomes" id="UP000029273"/>
    </source>
</evidence>
<comment type="similarity">
    <text evidence="1">Belongs to the ABC transporter superfamily.</text>
</comment>
<comment type="caution">
    <text evidence="7">The sequence shown here is derived from an EMBL/GenBank/DDBJ whole genome shotgun (WGS) entry which is preliminary data.</text>
</comment>
<dbReference type="Proteomes" id="UP000029273">
    <property type="component" value="Unassembled WGS sequence"/>
</dbReference>
<evidence type="ECO:0000259" key="6">
    <source>
        <dbReference type="PROSITE" id="PS50893"/>
    </source>
</evidence>
<feature type="domain" description="ABC transporter" evidence="6">
    <location>
        <begin position="2"/>
        <end position="233"/>
    </location>
</feature>
<dbReference type="SMART" id="SM00382">
    <property type="entry name" value="AAA"/>
    <property type="match status" value="1"/>
</dbReference>
<dbReference type="PANTHER" id="PTHR43820:SF4">
    <property type="entry name" value="HIGH-AFFINITY BRANCHED-CHAIN AMINO ACID TRANSPORT ATP-BINDING PROTEIN LIVF"/>
    <property type="match status" value="1"/>
</dbReference>
<dbReference type="Pfam" id="PF00005">
    <property type="entry name" value="ABC_tran"/>
    <property type="match status" value="1"/>
</dbReference>
<dbReference type="GO" id="GO:0015658">
    <property type="term" value="F:branched-chain amino acid transmembrane transporter activity"/>
    <property type="evidence" value="ECO:0007669"/>
    <property type="project" value="TreeGrafter"/>
</dbReference>
<protein>
    <submittedName>
        <fullName evidence="7">ABC transporter ATP-binding protein</fullName>
    </submittedName>
</protein>
<dbReference type="GO" id="GO:0015807">
    <property type="term" value="P:L-amino acid transport"/>
    <property type="evidence" value="ECO:0007669"/>
    <property type="project" value="TreeGrafter"/>
</dbReference>
<reference evidence="7 8" key="1">
    <citation type="journal article" date="2014" name="Genome Announc.">
        <title>Draft Genome Sequence of the Iron-Oxidizing, Acidophilic, and Halotolerant 'Thiobacillus prosperus' Type Strain DSM 5130.</title>
        <authorList>
            <person name="Ossandon F.J."/>
            <person name="Cardenas J.P."/>
            <person name="Corbett M."/>
            <person name="Quatrini R."/>
            <person name="Holmes D.S."/>
            <person name="Watkin E."/>
        </authorList>
    </citation>
    <scope>NUCLEOTIDE SEQUENCE [LARGE SCALE GENOMIC DNA]</scope>
    <source>
        <strain evidence="7 8">DSM 5130</strain>
    </source>
</reference>
<dbReference type="InterPro" id="IPR017871">
    <property type="entry name" value="ABC_transporter-like_CS"/>
</dbReference>
<evidence type="ECO:0000256" key="2">
    <source>
        <dbReference type="ARBA" id="ARBA00022448"/>
    </source>
</evidence>
<dbReference type="GO" id="GO:0016887">
    <property type="term" value="F:ATP hydrolysis activity"/>
    <property type="evidence" value="ECO:0007669"/>
    <property type="project" value="InterPro"/>
</dbReference>
<keyword evidence="4 7" id="KW-0067">ATP-binding</keyword>
<name>A0A1A6C444_9GAMM</name>
<evidence type="ECO:0000256" key="3">
    <source>
        <dbReference type="ARBA" id="ARBA00022741"/>
    </source>
</evidence>
<keyword evidence="8" id="KW-1185">Reference proteome</keyword>
<dbReference type="Gene3D" id="3.40.50.300">
    <property type="entry name" value="P-loop containing nucleotide triphosphate hydrolases"/>
    <property type="match status" value="1"/>
</dbReference>
<evidence type="ECO:0000256" key="5">
    <source>
        <dbReference type="ARBA" id="ARBA00022970"/>
    </source>
</evidence>
<dbReference type="InterPro" id="IPR003439">
    <property type="entry name" value="ABC_transporter-like_ATP-bd"/>
</dbReference>
<evidence type="ECO:0000256" key="1">
    <source>
        <dbReference type="ARBA" id="ARBA00005417"/>
    </source>
</evidence>
<dbReference type="EMBL" id="JQSG02000003">
    <property type="protein sequence ID" value="OBS09324.1"/>
    <property type="molecule type" value="Genomic_DNA"/>
</dbReference>
<dbReference type="GO" id="GO:0005524">
    <property type="term" value="F:ATP binding"/>
    <property type="evidence" value="ECO:0007669"/>
    <property type="project" value="UniProtKB-KW"/>
</dbReference>
<evidence type="ECO:0000256" key="4">
    <source>
        <dbReference type="ARBA" id="ARBA00022840"/>
    </source>
</evidence>
<dbReference type="AlphaFoldDB" id="A0A1A6C444"/>
<dbReference type="InterPro" id="IPR027417">
    <property type="entry name" value="P-loop_NTPase"/>
</dbReference>
<dbReference type="SUPFAM" id="SSF52540">
    <property type="entry name" value="P-loop containing nucleoside triphosphate hydrolases"/>
    <property type="match status" value="1"/>
</dbReference>
<dbReference type="CDD" id="cd03224">
    <property type="entry name" value="ABC_TM1139_LivF_branched"/>
    <property type="match status" value="1"/>
</dbReference>
<keyword evidence="5" id="KW-0029">Amino-acid transport</keyword>
<dbReference type="PROSITE" id="PS50893">
    <property type="entry name" value="ABC_TRANSPORTER_2"/>
    <property type="match status" value="1"/>
</dbReference>
<dbReference type="InterPro" id="IPR052156">
    <property type="entry name" value="BCAA_Transport_ATP-bd_LivF"/>
</dbReference>
<dbReference type="STRING" id="160660.BJI67_01485"/>
<dbReference type="InterPro" id="IPR003593">
    <property type="entry name" value="AAA+_ATPase"/>
</dbReference>
<gene>
    <name evidence="7" type="ORF">Thpro_021652</name>
</gene>
<sequence length="238" mass="25667">MLKVDNLVAGYTPGVPILRGATIEVMPGEIVTVLGPNGAGKSTLIKSIAGLVPVFSGKVTLEDRDITALAPHTMVQQGLAYVPQTNNVFARLSVQENLEMGAYTRKEGLEQRLEETYELFPDLARLRHHPAGKLSGGQRQMVAFGRALMVSPKLLMLDEPSAGLSPKLVGMVFKNVQEVRDTGVTILMVEQNAKAGLMISDRGYVLAEGKEQIMDKADALLRNPEIGELYLGSKGGLL</sequence>
<accession>A0A1A6C444</accession>